<comment type="caution">
    <text evidence="1">The sequence shown here is derived from an EMBL/GenBank/DDBJ whole genome shotgun (WGS) entry which is preliminary data.</text>
</comment>
<dbReference type="AlphaFoldDB" id="A0A0R3D6K0"/>
<keyword evidence="2" id="KW-1185">Reference proteome</keyword>
<organism evidence="1 2">
    <name type="scientific">Bradyrhizobium manausense</name>
    <dbReference type="NCBI Taxonomy" id="989370"/>
    <lineage>
        <taxon>Bacteria</taxon>
        <taxon>Pseudomonadati</taxon>
        <taxon>Pseudomonadota</taxon>
        <taxon>Alphaproteobacteria</taxon>
        <taxon>Hyphomicrobiales</taxon>
        <taxon>Nitrobacteraceae</taxon>
        <taxon>Bradyrhizobium</taxon>
    </lineage>
</organism>
<dbReference type="STRING" id="989370.AOQ71_31565"/>
<reference evidence="1 2" key="1">
    <citation type="submission" date="2015-09" db="EMBL/GenBank/DDBJ databases">
        <title>Draft Genome Sequence of Bradyrhizobium manausense Strain BR 3351T, a Novel Symbiotic Nitrogen-Fixing Alphaproteobacterium Isolated from Brazilian Amazon Rain Forest.</title>
        <authorList>
            <person name="De Araujo J.L."/>
            <person name="Zilli J.E."/>
        </authorList>
    </citation>
    <scope>NUCLEOTIDE SEQUENCE [LARGE SCALE GENOMIC DNA]</scope>
    <source>
        <strain evidence="1 2">BR3351</strain>
    </source>
</reference>
<name>A0A0R3D6K0_9BRAD</name>
<dbReference type="Proteomes" id="UP000051936">
    <property type="component" value="Unassembled WGS sequence"/>
</dbReference>
<proteinExistence type="predicted"/>
<gene>
    <name evidence="1" type="ORF">AOQ71_31565</name>
</gene>
<evidence type="ECO:0000313" key="2">
    <source>
        <dbReference type="Proteomes" id="UP000051936"/>
    </source>
</evidence>
<accession>A0A0R3D6K0</accession>
<protein>
    <submittedName>
        <fullName evidence="1">Uncharacterized protein</fullName>
    </submittedName>
</protein>
<evidence type="ECO:0000313" key="1">
    <source>
        <dbReference type="EMBL" id="KRQ03268.1"/>
    </source>
</evidence>
<dbReference type="EMBL" id="LJYG01000108">
    <property type="protein sequence ID" value="KRQ03268.1"/>
    <property type="molecule type" value="Genomic_DNA"/>
</dbReference>
<dbReference type="RefSeq" id="WP_057755332.1">
    <property type="nucleotide sequence ID" value="NZ_LJYG01000108.1"/>
</dbReference>
<sequence>MINHTTTENAVPLVTPMKFKTEAELLALFDPWERGVNGNIVPDSEANALTALRLFGATVHKYGAGGALFVLRTRDGKQTVPKTKTDAASLCCAITFKHFGFYPRIREMKRALVTASNSAVSDFVKD</sequence>